<reference evidence="3" key="1">
    <citation type="submission" date="2025-08" db="UniProtKB">
        <authorList>
            <consortium name="RefSeq"/>
        </authorList>
    </citation>
    <scope>IDENTIFICATION</scope>
    <source>
        <tissue evidence="3">Gonads</tissue>
    </source>
</reference>
<accession>A0A1S3H7H9</accession>
<dbReference type="GeneID" id="106152881"/>
<evidence type="ECO:0000256" key="1">
    <source>
        <dbReference type="SAM" id="SignalP"/>
    </source>
</evidence>
<name>A0A1S3H7H9_LINAN</name>
<dbReference type="RefSeq" id="XP_013382070.1">
    <property type="nucleotide sequence ID" value="XM_013526616.2"/>
</dbReference>
<protein>
    <submittedName>
        <fullName evidence="3">Uncharacterized protein LOC106152881</fullName>
    </submittedName>
</protein>
<gene>
    <name evidence="3" type="primary">LOC106152881</name>
</gene>
<feature type="chain" id="PRO_5010302690" evidence="1">
    <location>
        <begin position="17"/>
        <end position="373"/>
    </location>
</feature>
<proteinExistence type="predicted"/>
<dbReference type="Proteomes" id="UP000085678">
    <property type="component" value="Unplaced"/>
</dbReference>
<sequence>MLLLTILLLFVHLVLSMEQSRPIVYERRTVSSGGTDTSWEPVYTGGERVYTSRTSSSTSGAQPVYRGGDQVYTRRTIQTLPGSVRVYPGERVYTRRTVQTVPVGSQPVYTTGERVYTGGTRTVYQPYYTASGTSSGSSSSGSSGVCPDTGVRQYINGLSCREAISRDKWLCYDYATRSKECCEACLSYKISDDPSCMYGDRSGDCVRSLRPSQCYDPFNSKLCCQTCPQLKYRNAEPGCEYGDKDPARCPVIQASSCYSPNTASICCNTCARFKQQYNQPGCEYGDKDPVQCPIIQASNCYSPNTANICCKTCARLKQQYNQPGCEYGDKPAQFYAPGYGYPLDCRGYISVFGVDRCKENRTRNVCCFTCAGH</sequence>
<dbReference type="OrthoDB" id="6086336at2759"/>
<dbReference type="AlphaFoldDB" id="A0A1S3H7H9"/>
<organism evidence="2 3">
    <name type="scientific">Lingula anatina</name>
    <name type="common">Brachiopod</name>
    <name type="synonym">Lingula unguis</name>
    <dbReference type="NCBI Taxonomy" id="7574"/>
    <lineage>
        <taxon>Eukaryota</taxon>
        <taxon>Metazoa</taxon>
        <taxon>Spiralia</taxon>
        <taxon>Lophotrochozoa</taxon>
        <taxon>Brachiopoda</taxon>
        <taxon>Linguliformea</taxon>
        <taxon>Lingulata</taxon>
        <taxon>Lingulida</taxon>
        <taxon>Linguloidea</taxon>
        <taxon>Lingulidae</taxon>
        <taxon>Lingula</taxon>
    </lineage>
</organism>
<keyword evidence="1" id="KW-0732">Signal</keyword>
<evidence type="ECO:0000313" key="2">
    <source>
        <dbReference type="Proteomes" id="UP000085678"/>
    </source>
</evidence>
<dbReference type="InParanoid" id="A0A1S3H7H9"/>
<dbReference type="KEGG" id="lak:106152881"/>
<evidence type="ECO:0000313" key="3">
    <source>
        <dbReference type="RefSeq" id="XP_013382070.1"/>
    </source>
</evidence>
<keyword evidence="2" id="KW-1185">Reference proteome</keyword>
<feature type="signal peptide" evidence="1">
    <location>
        <begin position="1"/>
        <end position="16"/>
    </location>
</feature>